<protein>
    <submittedName>
        <fullName evidence="2">ElaA protein</fullName>
    </submittedName>
</protein>
<dbReference type="Gene3D" id="3.40.630.30">
    <property type="match status" value="1"/>
</dbReference>
<organism evidence="2 3">
    <name type="scientific">Allokutzneria albata</name>
    <name type="common">Kibdelosporangium albatum</name>
    <dbReference type="NCBI Taxonomy" id="211114"/>
    <lineage>
        <taxon>Bacteria</taxon>
        <taxon>Bacillati</taxon>
        <taxon>Actinomycetota</taxon>
        <taxon>Actinomycetes</taxon>
        <taxon>Pseudonocardiales</taxon>
        <taxon>Pseudonocardiaceae</taxon>
        <taxon>Allokutzneria</taxon>
    </lineage>
</organism>
<dbReference type="AlphaFoldDB" id="A0A1G9X9W9"/>
<dbReference type="SUPFAM" id="SSF55729">
    <property type="entry name" value="Acyl-CoA N-acyltransferases (Nat)"/>
    <property type="match status" value="1"/>
</dbReference>
<dbReference type="PROSITE" id="PS51186">
    <property type="entry name" value="GNAT"/>
    <property type="match status" value="1"/>
</dbReference>
<dbReference type="STRING" id="211114.SAMN04489726_4075"/>
<dbReference type="eggNOG" id="COG2153">
    <property type="taxonomic scope" value="Bacteria"/>
</dbReference>
<accession>A0A1G9X9W9</accession>
<name>A0A1G9X9W9_ALLAB</name>
<feature type="domain" description="N-acetyltransferase" evidence="1">
    <location>
        <begin position="13"/>
        <end position="156"/>
    </location>
</feature>
<gene>
    <name evidence="2" type="ORF">SAMN04489726_4075</name>
</gene>
<dbReference type="GO" id="GO:0016747">
    <property type="term" value="F:acyltransferase activity, transferring groups other than amino-acyl groups"/>
    <property type="evidence" value="ECO:0007669"/>
    <property type="project" value="InterPro"/>
</dbReference>
<evidence type="ECO:0000313" key="2">
    <source>
        <dbReference type="EMBL" id="SDM93457.1"/>
    </source>
</evidence>
<reference evidence="2 3" key="1">
    <citation type="submission" date="2016-10" db="EMBL/GenBank/DDBJ databases">
        <authorList>
            <person name="de Groot N.N."/>
        </authorList>
    </citation>
    <scope>NUCLEOTIDE SEQUENCE [LARGE SCALE GENOMIC DNA]</scope>
    <source>
        <strain evidence="2 3">DSM 44149</strain>
    </source>
</reference>
<dbReference type="Proteomes" id="UP000183376">
    <property type="component" value="Chromosome I"/>
</dbReference>
<evidence type="ECO:0000313" key="3">
    <source>
        <dbReference type="Proteomes" id="UP000183376"/>
    </source>
</evidence>
<dbReference type="InterPro" id="IPR000182">
    <property type="entry name" value="GNAT_dom"/>
</dbReference>
<dbReference type="EMBL" id="LT629701">
    <property type="protein sequence ID" value="SDM93457.1"/>
    <property type="molecule type" value="Genomic_DNA"/>
</dbReference>
<proteinExistence type="predicted"/>
<sequence>MRVTKTERIQRRATGNELSAEELYRILRLRVDVFVVEQKAAYPELDGRDLAPSTVHLWWEASDPDSGEASVLAYVRVLDEPDGKARIGRVVTAAPARGQGLSRALMEAALAEIGDQPSVLDAQTQVAGFYASLGYRVVGDEFLDDDGIPHVPMHRP</sequence>
<evidence type="ECO:0000259" key="1">
    <source>
        <dbReference type="PROSITE" id="PS51186"/>
    </source>
</evidence>
<dbReference type="InterPro" id="IPR016181">
    <property type="entry name" value="Acyl_CoA_acyltransferase"/>
</dbReference>
<dbReference type="Pfam" id="PF13673">
    <property type="entry name" value="Acetyltransf_10"/>
    <property type="match status" value="1"/>
</dbReference>
<keyword evidence="3" id="KW-1185">Reference proteome</keyword>
<dbReference type="CDD" id="cd04301">
    <property type="entry name" value="NAT_SF"/>
    <property type="match status" value="1"/>
</dbReference>